<accession>A0A0F9IDA7</accession>
<dbReference type="EMBL" id="LAZR01014379">
    <property type="protein sequence ID" value="KKM17754.1"/>
    <property type="molecule type" value="Genomic_DNA"/>
</dbReference>
<feature type="domain" description="Putative regulatory protein FmdB zinc ribbon" evidence="1">
    <location>
        <begin position="1"/>
        <end position="40"/>
    </location>
</feature>
<gene>
    <name evidence="2" type="ORF">LCGC14_1672590</name>
</gene>
<evidence type="ECO:0000259" key="1">
    <source>
        <dbReference type="SMART" id="SM00834"/>
    </source>
</evidence>
<organism evidence="2">
    <name type="scientific">marine sediment metagenome</name>
    <dbReference type="NCBI Taxonomy" id="412755"/>
    <lineage>
        <taxon>unclassified sequences</taxon>
        <taxon>metagenomes</taxon>
        <taxon>ecological metagenomes</taxon>
    </lineage>
</organism>
<reference evidence="2" key="1">
    <citation type="journal article" date="2015" name="Nature">
        <title>Complex archaea that bridge the gap between prokaryotes and eukaryotes.</title>
        <authorList>
            <person name="Spang A."/>
            <person name="Saw J.H."/>
            <person name="Jorgensen S.L."/>
            <person name="Zaremba-Niedzwiedzka K."/>
            <person name="Martijn J."/>
            <person name="Lind A.E."/>
            <person name="van Eijk R."/>
            <person name="Schleper C."/>
            <person name="Guy L."/>
            <person name="Ettema T.J."/>
        </authorList>
    </citation>
    <scope>NUCLEOTIDE SEQUENCE</scope>
</reference>
<comment type="caution">
    <text evidence="2">The sequence shown here is derived from an EMBL/GenBank/DDBJ whole genome shotgun (WGS) entry which is preliminary data.</text>
</comment>
<dbReference type="AlphaFoldDB" id="A0A0F9IDA7"/>
<dbReference type="NCBIfam" id="TIGR02605">
    <property type="entry name" value="CxxC_CxxC_SSSS"/>
    <property type="match status" value="1"/>
</dbReference>
<sequence length="81" mass="8977">MPLYEYQCNCGNGEDRFLPYSQFGEPQTCGCGKTMQRQVSLSSFVMKQTGSGMALDTLNSKQGMPNRHWKADAEKYASAGL</sequence>
<protein>
    <recommendedName>
        <fullName evidence="1">Putative regulatory protein FmdB zinc ribbon domain-containing protein</fullName>
    </recommendedName>
</protein>
<proteinExistence type="predicted"/>
<name>A0A0F9IDA7_9ZZZZ</name>
<dbReference type="SMART" id="SM00834">
    <property type="entry name" value="CxxC_CXXC_SSSS"/>
    <property type="match status" value="1"/>
</dbReference>
<evidence type="ECO:0000313" key="2">
    <source>
        <dbReference type="EMBL" id="KKM17754.1"/>
    </source>
</evidence>
<dbReference type="InterPro" id="IPR013429">
    <property type="entry name" value="Regulatory_FmdB_Zinc_ribbon"/>
</dbReference>